<dbReference type="InterPro" id="IPR008969">
    <property type="entry name" value="CarboxyPept-like_regulatory"/>
</dbReference>
<organism evidence="2 3">
    <name type="scientific">Rhodocytophaga aerolata</name>
    <dbReference type="NCBI Taxonomy" id="455078"/>
    <lineage>
        <taxon>Bacteria</taxon>
        <taxon>Pseudomonadati</taxon>
        <taxon>Bacteroidota</taxon>
        <taxon>Cytophagia</taxon>
        <taxon>Cytophagales</taxon>
        <taxon>Rhodocytophagaceae</taxon>
        <taxon>Rhodocytophaga</taxon>
    </lineage>
</organism>
<dbReference type="Proteomes" id="UP001168528">
    <property type="component" value="Unassembled WGS sequence"/>
</dbReference>
<dbReference type="Pfam" id="PF13715">
    <property type="entry name" value="CarbopepD_reg_2"/>
    <property type="match status" value="1"/>
</dbReference>
<dbReference type="RefSeq" id="WP_302035734.1">
    <property type="nucleotide sequence ID" value="NZ_JAUKPO010000001.1"/>
</dbReference>
<feature type="chain" id="PRO_5045331473" evidence="1">
    <location>
        <begin position="33"/>
        <end position="221"/>
    </location>
</feature>
<gene>
    <name evidence="2" type="ORF">Q0590_01655</name>
</gene>
<evidence type="ECO:0000313" key="2">
    <source>
        <dbReference type="EMBL" id="MDO1444933.1"/>
    </source>
</evidence>
<keyword evidence="1" id="KW-0732">Signal</keyword>
<dbReference type="EMBL" id="JAUKPO010000001">
    <property type="protein sequence ID" value="MDO1444933.1"/>
    <property type="molecule type" value="Genomic_DNA"/>
</dbReference>
<comment type="caution">
    <text evidence="2">The sequence shown here is derived from an EMBL/GenBank/DDBJ whole genome shotgun (WGS) entry which is preliminary data.</text>
</comment>
<proteinExistence type="predicted"/>
<evidence type="ECO:0000313" key="3">
    <source>
        <dbReference type="Proteomes" id="UP001168528"/>
    </source>
</evidence>
<name>A0ABT8QYL7_9BACT</name>
<accession>A0ABT8QYL7</accession>
<protein>
    <submittedName>
        <fullName evidence="2">Carboxypeptidase-like regulatory domain-containing protein</fullName>
    </submittedName>
</protein>
<sequence length="221" mass="24829">MNNLLFTYSYKIPSFFLLILCVLAITVQQAKAQGKEPIIQFSGIIIGGDNSEPVPGAHIYVPKAGRGTTTNPYGFFSMPVMAGDSIIISSVGYQRQYYVVPPKNEKGYSVVIELQSDVTTLPVVEVYPYPTEELFKEAFLALQMPDEKQQQAMRKNLDQQLLYQMSIAAGPGAGESFRNFTSQQQYYNANRNFAPTLQLLNPFAWAQFIKQIKNGDFKKKN</sequence>
<reference evidence="2" key="1">
    <citation type="submission" date="2023-07" db="EMBL/GenBank/DDBJ databases">
        <title>The genome sequence of Rhodocytophaga aerolata KACC 12507.</title>
        <authorList>
            <person name="Zhang X."/>
        </authorList>
    </citation>
    <scope>NUCLEOTIDE SEQUENCE</scope>
    <source>
        <strain evidence="2">KACC 12507</strain>
    </source>
</reference>
<keyword evidence="3" id="KW-1185">Reference proteome</keyword>
<evidence type="ECO:0000256" key="1">
    <source>
        <dbReference type="SAM" id="SignalP"/>
    </source>
</evidence>
<dbReference type="SUPFAM" id="SSF49464">
    <property type="entry name" value="Carboxypeptidase regulatory domain-like"/>
    <property type="match status" value="1"/>
</dbReference>
<feature type="signal peptide" evidence="1">
    <location>
        <begin position="1"/>
        <end position="32"/>
    </location>
</feature>